<evidence type="ECO:0000313" key="1">
    <source>
        <dbReference type="EMBL" id="OUK04054.1"/>
    </source>
</evidence>
<gene>
    <name evidence="1" type="ORF">BZZ03_08280</name>
</gene>
<name>A0A252CBW7_9LACT</name>
<dbReference type="RefSeq" id="WP_086582993.1">
    <property type="nucleotide sequence ID" value="NZ_MUIZ01000005.1"/>
</dbReference>
<accession>A0A252CBW7</accession>
<organism evidence="1 2">
    <name type="scientific">Lactococcus petauri</name>
    <dbReference type="NCBI Taxonomy" id="1940789"/>
    <lineage>
        <taxon>Bacteria</taxon>
        <taxon>Bacillati</taxon>
        <taxon>Bacillota</taxon>
        <taxon>Bacilli</taxon>
        <taxon>Lactobacillales</taxon>
        <taxon>Streptococcaceae</taxon>
        <taxon>Lactococcus</taxon>
    </lineage>
</organism>
<dbReference type="AlphaFoldDB" id="A0A252CBW7"/>
<sequence>MSNKKQGITANELVTELHLQPATAKKAVRLAKEQLVTQGYEWYANKRLGVVPRDIVAQILRMEL</sequence>
<proteinExistence type="predicted"/>
<evidence type="ECO:0000313" key="2">
    <source>
        <dbReference type="Proteomes" id="UP000194606"/>
    </source>
</evidence>
<dbReference type="EMBL" id="MUIZ01000005">
    <property type="protein sequence ID" value="OUK04054.1"/>
    <property type="molecule type" value="Genomic_DNA"/>
</dbReference>
<evidence type="ECO:0008006" key="3">
    <source>
        <dbReference type="Google" id="ProtNLM"/>
    </source>
</evidence>
<protein>
    <recommendedName>
        <fullName evidence="3">DUF3173 domain-containing protein</fullName>
    </recommendedName>
</protein>
<dbReference type="Proteomes" id="UP000194606">
    <property type="component" value="Unassembled WGS sequence"/>
</dbReference>
<comment type="caution">
    <text evidence="1">The sequence shown here is derived from an EMBL/GenBank/DDBJ whole genome shotgun (WGS) entry which is preliminary data.</text>
</comment>
<reference evidence="1 2" key="1">
    <citation type="submission" date="2017-02" db="EMBL/GenBank/DDBJ databases">
        <authorList>
            <person name="Peterson S.W."/>
        </authorList>
    </citation>
    <scope>NUCLEOTIDE SEQUENCE [LARGE SCALE GENOMIC DNA]</scope>
    <source>
        <strain evidence="1">159469</strain>
    </source>
</reference>
<dbReference type="Pfam" id="PF11372">
    <property type="entry name" value="DUF3173"/>
    <property type="match status" value="1"/>
</dbReference>
<dbReference type="InterPro" id="IPR021512">
    <property type="entry name" value="DUF3173"/>
</dbReference>